<keyword evidence="6" id="KW-1185">Reference proteome</keyword>
<dbReference type="AlphaFoldDB" id="A0AAD6GSD1"/>
<keyword evidence="2" id="KW-0843">Virulence</keyword>
<reference evidence="5" key="1">
    <citation type="journal article" date="2023" name="IMA Fungus">
        <title>Comparative genomic study of the Penicillium genus elucidates a diverse pangenome and 15 lateral gene transfer events.</title>
        <authorList>
            <person name="Petersen C."/>
            <person name="Sorensen T."/>
            <person name="Nielsen M.R."/>
            <person name="Sondergaard T.E."/>
            <person name="Sorensen J.L."/>
            <person name="Fitzpatrick D.A."/>
            <person name="Frisvad J.C."/>
            <person name="Nielsen K.L."/>
        </authorList>
    </citation>
    <scope>NUCLEOTIDE SEQUENCE</scope>
    <source>
        <strain evidence="5">IBT 12815</strain>
    </source>
</reference>
<feature type="region of interest" description="Disordered" evidence="3">
    <location>
        <begin position="146"/>
        <end position="167"/>
    </location>
</feature>
<feature type="domain" description="LysM" evidence="4">
    <location>
        <begin position="79"/>
        <end position="125"/>
    </location>
</feature>
<dbReference type="Pfam" id="PF01476">
    <property type="entry name" value="LysM"/>
    <property type="match status" value="1"/>
</dbReference>
<comment type="caution">
    <text evidence="5">The sequence shown here is derived from an EMBL/GenBank/DDBJ whole genome shotgun (WGS) entry which is preliminary data.</text>
</comment>
<sequence length="167" mass="17990">MFIQNHQQGDNCQLISLNQTISLVLLEETNPDIDSTCSNLDLGVYYCILPTEDWNATVTSTIVTAPTTTPVGTTSDCYQYYVIQSGDYYSLIESEFDITMAQLQLWNPALLSNCSNLVLSESYCVSGAEQASTSTPTTVSATATAAAKRDISSPATTVPQTTASFQA</sequence>
<feature type="non-terminal residue" evidence="5">
    <location>
        <position position="1"/>
    </location>
</feature>
<dbReference type="Gene3D" id="3.10.350.10">
    <property type="entry name" value="LysM domain"/>
    <property type="match status" value="2"/>
</dbReference>
<dbReference type="SMART" id="SM00257">
    <property type="entry name" value="LysM"/>
    <property type="match status" value="1"/>
</dbReference>
<organism evidence="5 6">
    <name type="scientific">Penicillium hordei</name>
    <dbReference type="NCBI Taxonomy" id="40994"/>
    <lineage>
        <taxon>Eukaryota</taxon>
        <taxon>Fungi</taxon>
        <taxon>Dikarya</taxon>
        <taxon>Ascomycota</taxon>
        <taxon>Pezizomycotina</taxon>
        <taxon>Eurotiomycetes</taxon>
        <taxon>Eurotiomycetidae</taxon>
        <taxon>Eurotiales</taxon>
        <taxon>Aspergillaceae</taxon>
        <taxon>Penicillium</taxon>
    </lineage>
</organism>
<dbReference type="RefSeq" id="XP_056747362.1">
    <property type="nucleotide sequence ID" value="XM_056902075.1"/>
</dbReference>
<evidence type="ECO:0000256" key="3">
    <source>
        <dbReference type="SAM" id="MobiDB-lite"/>
    </source>
</evidence>
<evidence type="ECO:0000256" key="1">
    <source>
        <dbReference type="ARBA" id="ARBA00022669"/>
    </source>
</evidence>
<name>A0AAD6GSD1_9EURO</name>
<dbReference type="EMBL" id="JAQJAE010000006">
    <property type="protein sequence ID" value="KAJ5588343.1"/>
    <property type="molecule type" value="Genomic_DNA"/>
</dbReference>
<gene>
    <name evidence="5" type="ORF">N7537_011021</name>
</gene>
<evidence type="ECO:0000313" key="6">
    <source>
        <dbReference type="Proteomes" id="UP001213799"/>
    </source>
</evidence>
<evidence type="ECO:0000256" key="2">
    <source>
        <dbReference type="ARBA" id="ARBA00023026"/>
    </source>
</evidence>
<dbReference type="GO" id="GO:0008061">
    <property type="term" value="F:chitin binding"/>
    <property type="evidence" value="ECO:0007669"/>
    <property type="project" value="UniProtKB-KW"/>
</dbReference>
<dbReference type="Proteomes" id="UP001213799">
    <property type="component" value="Unassembled WGS sequence"/>
</dbReference>
<dbReference type="SUPFAM" id="SSF54106">
    <property type="entry name" value="LysM domain"/>
    <property type="match status" value="1"/>
</dbReference>
<protein>
    <submittedName>
        <fullName evidence="5">Carbohydrate-binding module family 50 protein</fullName>
    </submittedName>
</protein>
<dbReference type="InterPro" id="IPR052210">
    <property type="entry name" value="LysM1-like"/>
</dbReference>
<dbReference type="CDD" id="cd00118">
    <property type="entry name" value="LysM"/>
    <property type="match status" value="1"/>
</dbReference>
<dbReference type="InterPro" id="IPR036779">
    <property type="entry name" value="LysM_dom_sf"/>
</dbReference>
<evidence type="ECO:0000259" key="4">
    <source>
        <dbReference type="PROSITE" id="PS51782"/>
    </source>
</evidence>
<dbReference type="PANTHER" id="PTHR34997">
    <property type="entry name" value="AM15"/>
    <property type="match status" value="1"/>
</dbReference>
<keyword evidence="1" id="KW-0147">Chitin-binding</keyword>
<dbReference type="PROSITE" id="PS51782">
    <property type="entry name" value="LYSM"/>
    <property type="match status" value="2"/>
</dbReference>
<dbReference type="PANTHER" id="PTHR34997:SF1">
    <property type="entry name" value="PEPTIDOGLYCAN-BINDING LYSIN DOMAIN"/>
    <property type="match status" value="1"/>
</dbReference>
<proteinExistence type="predicted"/>
<reference evidence="5" key="2">
    <citation type="submission" date="2023-01" db="EMBL/GenBank/DDBJ databases">
        <authorList>
            <person name="Petersen C."/>
        </authorList>
    </citation>
    <scope>NUCLEOTIDE SEQUENCE</scope>
    <source>
        <strain evidence="5">IBT 12815</strain>
    </source>
</reference>
<feature type="compositionally biased region" description="Polar residues" evidence="3">
    <location>
        <begin position="153"/>
        <end position="167"/>
    </location>
</feature>
<dbReference type="GeneID" id="81592317"/>
<evidence type="ECO:0000313" key="5">
    <source>
        <dbReference type="EMBL" id="KAJ5588343.1"/>
    </source>
</evidence>
<accession>A0AAD6GSD1</accession>
<dbReference type="InterPro" id="IPR018392">
    <property type="entry name" value="LysM"/>
</dbReference>
<feature type="domain" description="LysM" evidence="4">
    <location>
        <begin position="2"/>
        <end position="48"/>
    </location>
</feature>